<evidence type="ECO:0000313" key="4">
    <source>
        <dbReference type="Proteomes" id="UP000019116"/>
    </source>
</evidence>
<dbReference type="SMART" id="SM00256">
    <property type="entry name" value="FBOX"/>
    <property type="match status" value="1"/>
</dbReference>
<dbReference type="SUPFAM" id="SSF81383">
    <property type="entry name" value="F-box domain"/>
    <property type="match status" value="1"/>
</dbReference>
<dbReference type="Gene3D" id="1.20.1280.50">
    <property type="match status" value="1"/>
</dbReference>
<dbReference type="Gramene" id="TraesCS4B03G0052700.1">
    <property type="protein sequence ID" value="TraesCS4B03G0052700.1.CDS"/>
    <property type="gene ID" value="TraesCS4B03G0052700"/>
</dbReference>
<feature type="region of interest" description="Disordered" evidence="1">
    <location>
        <begin position="16"/>
        <end position="35"/>
    </location>
</feature>
<keyword evidence="4" id="KW-1185">Reference proteome</keyword>
<evidence type="ECO:0000259" key="2">
    <source>
        <dbReference type="PROSITE" id="PS50181"/>
    </source>
</evidence>
<evidence type="ECO:0000313" key="3">
    <source>
        <dbReference type="EnsemblPlants" id="TraesCS4B02G025100.2"/>
    </source>
</evidence>
<dbReference type="Proteomes" id="UP000019116">
    <property type="component" value="Chromosome 4B"/>
</dbReference>
<dbReference type="AlphaFoldDB" id="A0A3B6IJF9"/>
<evidence type="ECO:0000256" key="1">
    <source>
        <dbReference type="SAM" id="MobiDB-lite"/>
    </source>
</evidence>
<dbReference type="InterPro" id="IPR001810">
    <property type="entry name" value="F-box_dom"/>
</dbReference>
<reference evidence="3" key="1">
    <citation type="submission" date="2018-08" db="EMBL/GenBank/DDBJ databases">
        <authorList>
            <person name="Rossello M."/>
        </authorList>
    </citation>
    <scope>NUCLEOTIDE SEQUENCE [LARGE SCALE GENOMIC DNA]</scope>
    <source>
        <strain evidence="3">cv. Chinese Spring</strain>
    </source>
</reference>
<dbReference type="PANTHER" id="PTHR34223">
    <property type="entry name" value="OS11G0201299 PROTEIN"/>
    <property type="match status" value="1"/>
</dbReference>
<dbReference type="Gramene" id="TraesRN4B0100052100.1">
    <property type="protein sequence ID" value="TraesRN4B0100052100.1"/>
    <property type="gene ID" value="TraesRN4B0100052100"/>
</dbReference>
<dbReference type="SUPFAM" id="SSF52047">
    <property type="entry name" value="RNI-like"/>
    <property type="match status" value="1"/>
</dbReference>
<proteinExistence type="predicted"/>
<protein>
    <recommendedName>
        <fullName evidence="2">F-box domain-containing protein</fullName>
    </recommendedName>
</protein>
<dbReference type="EnsemblPlants" id="TraesCS4B02G025100.2">
    <property type="protein sequence ID" value="TraesCS4B02G025100.2"/>
    <property type="gene ID" value="TraesCS4B02G025100"/>
</dbReference>
<dbReference type="InterPro" id="IPR053781">
    <property type="entry name" value="F-box_AtFBL13-like"/>
</dbReference>
<dbReference type="Gramene" id="TraesCS4B02G025100.2">
    <property type="protein sequence ID" value="TraesCS4B02G025100.2"/>
    <property type="gene ID" value="TraesCS4B02G025100"/>
</dbReference>
<dbReference type="PROSITE" id="PS50181">
    <property type="entry name" value="FBOX"/>
    <property type="match status" value="1"/>
</dbReference>
<dbReference type="Gene3D" id="3.80.10.10">
    <property type="entry name" value="Ribonuclease Inhibitor"/>
    <property type="match status" value="1"/>
</dbReference>
<dbReference type="InterPro" id="IPR036047">
    <property type="entry name" value="F-box-like_dom_sf"/>
</dbReference>
<dbReference type="Gramene" id="TraesNOR4B03G02248460.3">
    <property type="protein sequence ID" value="TraesNOR4B03G02248460.3"/>
    <property type="gene ID" value="TraesNOR4B03G02248460"/>
</dbReference>
<sequence length="411" mass="46514">MMRCLVGVMQPFDKMSAPASSSKRSHGPAAHSADRLSSLPDPLLHLVMSFLPMREVVRTSLLSPRWRDLWASVPFIHLDFKEFVDATADSFVIGVDDHDWLKLDENRLQKFGDHLLLLRDGAVPLDEARIFIGGADLSDKYDLWIHHAIKHKARLLHVYAHRFLRVEFNDRSMIRSQHLKIIRLQEVTLTDTSLRPLNFYFPVLEHLELDCCIVNCVKNKISSRSLQTIRITCCEVFGDLEICAPNLNHLYILDPVFGGHAIVTRDLYSLVTASISLSALELYHGILDGLSRVTTLELHAPLLEKPTRERCLETCPVFSNLISLVLGEWCMASNFSPKLKYLTFKLRMDQLRPCKAAERDRSPRGDSSLGGYPSIERTMIYCGKDDPRVSALVKVLLPIVIPGGEISIKGH</sequence>
<dbReference type="OrthoDB" id="677997at2759"/>
<name>A0A3B6IJF9_WHEAT</name>
<accession>A0A3B6IJF9</accession>
<dbReference type="STRING" id="4565.A0A3B6IJF9"/>
<dbReference type="InterPro" id="IPR053197">
    <property type="entry name" value="F-box_SCFL_complex_component"/>
</dbReference>
<feature type="domain" description="F-box" evidence="2">
    <location>
        <begin position="33"/>
        <end position="83"/>
    </location>
</feature>
<dbReference type="Pfam" id="PF00646">
    <property type="entry name" value="F-box"/>
    <property type="match status" value="1"/>
</dbReference>
<dbReference type="InterPro" id="IPR032675">
    <property type="entry name" value="LRR_dom_sf"/>
</dbReference>
<organism evidence="3">
    <name type="scientific">Triticum aestivum</name>
    <name type="common">Wheat</name>
    <dbReference type="NCBI Taxonomy" id="4565"/>
    <lineage>
        <taxon>Eukaryota</taxon>
        <taxon>Viridiplantae</taxon>
        <taxon>Streptophyta</taxon>
        <taxon>Embryophyta</taxon>
        <taxon>Tracheophyta</taxon>
        <taxon>Spermatophyta</taxon>
        <taxon>Magnoliopsida</taxon>
        <taxon>Liliopsida</taxon>
        <taxon>Poales</taxon>
        <taxon>Poaceae</taxon>
        <taxon>BOP clade</taxon>
        <taxon>Pooideae</taxon>
        <taxon>Triticodae</taxon>
        <taxon>Triticeae</taxon>
        <taxon>Triticinae</taxon>
        <taxon>Triticum</taxon>
    </lineage>
</organism>
<dbReference type="PANTHER" id="PTHR34223:SF28">
    <property type="entry name" value="OS09G0548034 PROTEIN"/>
    <property type="match status" value="1"/>
</dbReference>
<dbReference type="CDD" id="cd22160">
    <property type="entry name" value="F-box_AtFBL13-like"/>
    <property type="match status" value="1"/>
</dbReference>
<reference evidence="3" key="2">
    <citation type="submission" date="2018-10" db="UniProtKB">
        <authorList>
            <consortium name="EnsemblPlants"/>
        </authorList>
    </citation>
    <scope>IDENTIFICATION</scope>
</reference>